<keyword evidence="6 7" id="KW-0472">Membrane</keyword>
<keyword evidence="5" id="KW-0560">Oxidoreductase</keyword>
<dbReference type="GO" id="GO:0008137">
    <property type="term" value="F:NADH dehydrogenase (ubiquinone) activity"/>
    <property type="evidence" value="ECO:0007669"/>
    <property type="project" value="InterPro"/>
</dbReference>
<keyword evidence="3 7" id="KW-0812">Transmembrane</keyword>
<dbReference type="KEGG" id="thf:MA03_04355"/>
<evidence type="ECO:0000313" key="9">
    <source>
        <dbReference type="EMBL" id="AKG38666.1"/>
    </source>
</evidence>
<accession>A0A0F7CL24</accession>
<evidence type="ECO:0000256" key="4">
    <source>
        <dbReference type="ARBA" id="ARBA00022989"/>
    </source>
</evidence>
<feature type="transmembrane region" description="Helical" evidence="7">
    <location>
        <begin position="171"/>
        <end position="194"/>
    </location>
</feature>
<evidence type="ECO:0000256" key="7">
    <source>
        <dbReference type="SAM" id="Phobius"/>
    </source>
</evidence>
<comment type="subcellular location">
    <subcellularLocation>
        <location evidence="1">Cell membrane</location>
        <topology evidence="1">Multi-pass membrane protein</topology>
    </subcellularLocation>
</comment>
<keyword evidence="4 7" id="KW-1133">Transmembrane helix</keyword>
<feature type="transmembrane region" description="Helical" evidence="7">
    <location>
        <begin position="284"/>
        <end position="308"/>
    </location>
</feature>
<feature type="transmembrane region" description="Helical" evidence="7">
    <location>
        <begin position="136"/>
        <end position="156"/>
    </location>
</feature>
<dbReference type="InterPro" id="IPR001750">
    <property type="entry name" value="ND/Mrp_TM"/>
</dbReference>
<dbReference type="Pfam" id="PF00361">
    <property type="entry name" value="Proton_antipo_M"/>
    <property type="match status" value="1"/>
</dbReference>
<organism evidence="9 10">
    <name type="scientific">Infirmifilum uzonense</name>
    <dbReference type="NCBI Taxonomy" id="1550241"/>
    <lineage>
        <taxon>Archaea</taxon>
        <taxon>Thermoproteota</taxon>
        <taxon>Thermoprotei</taxon>
        <taxon>Thermofilales</taxon>
        <taxon>Thermofilaceae</taxon>
        <taxon>Infirmifilum</taxon>
    </lineage>
</organism>
<proteinExistence type="predicted"/>
<evidence type="ECO:0000256" key="2">
    <source>
        <dbReference type="ARBA" id="ARBA00022475"/>
    </source>
</evidence>
<feature type="transmembrane region" description="Helical" evidence="7">
    <location>
        <begin position="6"/>
        <end position="23"/>
    </location>
</feature>
<feature type="domain" description="NADH:quinone oxidoreductase/Mrp antiporter transmembrane" evidence="8">
    <location>
        <begin position="101"/>
        <end position="376"/>
    </location>
</feature>
<dbReference type="Proteomes" id="UP000067434">
    <property type="component" value="Chromosome"/>
</dbReference>
<gene>
    <name evidence="9" type="ORF">MA03_04355</name>
</gene>
<feature type="transmembrane region" description="Helical" evidence="7">
    <location>
        <begin position="328"/>
        <end position="347"/>
    </location>
</feature>
<evidence type="ECO:0000256" key="1">
    <source>
        <dbReference type="ARBA" id="ARBA00004651"/>
    </source>
</evidence>
<dbReference type="GO" id="GO:0042773">
    <property type="term" value="P:ATP synthesis coupled electron transport"/>
    <property type="evidence" value="ECO:0007669"/>
    <property type="project" value="InterPro"/>
</dbReference>
<dbReference type="AlphaFoldDB" id="A0A0F7CL24"/>
<dbReference type="STRING" id="1550241.MA03_04355"/>
<dbReference type="PRINTS" id="PR01437">
    <property type="entry name" value="NUOXDRDTASE4"/>
</dbReference>
<evidence type="ECO:0000256" key="3">
    <source>
        <dbReference type="ARBA" id="ARBA00022692"/>
    </source>
</evidence>
<dbReference type="InterPro" id="IPR052175">
    <property type="entry name" value="ComplexI-like_HydComp"/>
</dbReference>
<dbReference type="PANTHER" id="PTHR42682:SF4">
    <property type="entry name" value="NADH-UBIQUINONE_PLASTOQUINONE"/>
    <property type="match status" value="1"/>
</dbReference>
<dbReference type="GO" id="GO:0016491">
    <property type="term" value="F:oxidoreductase activity"/>
    <property type="evidence" value="ECO:0007669"/>
    <property type="project" value="UniProtKB-KW"/>
</dbReference>
<feature type="transmembrane region" description="Helical" evidence="7">
    <location>
        <begin position="30"/>
        <end position="48"/>
    </location>
</feature>
<evidence type="ECO:0000259" key="8">
    <source>
        <dbReference type="Pfam" id="PF00361"/>
    </source>
</evidence>
<dbReference type="HOGENOM" id="CLU_007100_9_5_2"/>
<dbReference type="RefSeq" id="WP_052884104.1">
    <property type="nucleotide sequence ID" value="NZ_CP009961.1"/>
</dbReference>
<evidence type="ECO:0000256" key="6">
    <source>
        <dbReference type="ARBA" id="ARBA00023136"/>
    </source>
</evidence>
<dbReference type="PATRIC" id="fig|1550241.5.peg.925"/>
<feature type="transmembrane region" description="Helical" evidence="7">
    <location>
        <begin position="359"/>
        <end position="382"/>
    </location>
</feature>
<name>A0A0F7CL24_9CREN</name>
<protein>
    <recommendedName>
        <fullName evidence="8">NADH:quinone oxidoreductase/Mrp antiporter transmembrane domain-containing protein</fullName>
    </recommendedName>
</protein>
<dbReference type="GO" id="GO:0005886">
    <property type="term" value="C:plasma membrane"/>
    <property type="evidence" value="ECO:0007669"/>
    <property type="project" value="UniProtKB-SubCell"/>
</dbReference>
<evidence type="ECO:0000256" key="5">
    <source>
        <dbReference type="ARBA" id="ARBA00023002"/>
    </source>
</evidence>
<sequence>MLEEALINIGLCGVLLYLVVRLLPQRFRKPVSTTMAAILLLIVLYLSLSERSPVGLIGLTSSLIGIAAVVTGYSLIEEDVSTHNLLILVLCVSSILITHTKDLVKVFLEWEILSTAVVSLTAYHRNKEGAEAAFKYLMLCGAGTALALIGIILVFIETGSTSIHSVPSSSILAKIFLLLGFGTEAALFPLHFWLPDAHMAAPSTASAVLSGVVIESAAILVYRLVFGEELIRYIVLPLALIGAFIGNLSAYKQDDLKRLLAFSSFANVNYILLAWATGNNLATVYAFLHVFAHGLLKSALFIVSGVLLAEYGTRHLSKLYGVASKNNVLKFTVILASLGLTGAPPLLTFWSELYMGVGLFQFNVLVGLGFMFSIIISFAYYFRIFYTLASGSNDAVHLRHRVALLTSFLLVLFSLVAFIFCPTIVSYFGL</sequence>
<feature type="transmembrane region" description="Helical" evidence="7">
    <location>
        <begin position="54"/>
        <end position="76"/>
    </location>
</feature>
<reference evidence="9 10" key="1">
    <citation type="journal article" date="2015" name="Stand. Genomic Sci.">
        <title>Complete genome sequence of and proposal of Thermofilum uzonense sp. nov. a novel hyperthermophilic crenarchaeon and emended description of the genus Thermofilum.</title>
        <authorList>
            <person name="Toshchakov S.V."/>
            <person name="Korzhenkov A.A."/>
            <person name="Samarov N.I."/>
            <person name="Mazunin I.O."/>
            <person name="Mozhey O.I."/>
            <person name="Shmyr I.S."/>
            <person name="Derbikova K.S."/>
            <person name="Taranov E.A."/>
            <person name="Dominova I.N."/>
            <person name="Bonch-Osmolovskaya E.A."/>
            <person name="Patrushev M.V."/>
            <person name="Podosokorskaya O.A."/>
            <person name="Kublanov I.V."/>
        </authorList>
    </citation>
    <scope>NUCLEOTIDE SEQUENCE [LARGE SCALE GENOMIC DNA]</scope>
    <source>
        <strain evidence="9 10">1807-2</strain>
    </source>
</reference>
<dbReference type="InterPro" id="IPR003918">
    <property type="entry name" value="NADH_UbQ_OxRdtase"/>
</dbReference>
<feature type="transmembrane region" description="Helical" evidence="7">
    <location>
        <begin position="231"/>
        <end position="250"/>
    </location>
</feature>
<keyword evidence="2" id="KW-1003">Cell membrane</keyword>
<dbReference type="EMBL" id="CP009961">
    <property type="protein sequence ID" value="AKG38666.1"/>
    <property type="molecule type" value="Genomic_DNA"/>
</dbReference>
<keyword evidence="10" id="KW-1185">Reference proteome</keyword>
<dbReference type="OrthoDB" id="19089at2157"/>
<feature type="transmembrane region" description="Helical" evidence="7">
    <location>
        <begin position="259"/>
        <end position="278"/>
    </location>
</feature>
<evidence type="ECO:0000313" key="10">
    <source>
        <dbReference type="Proteomes" id="UP000067434"/>
    </source>
</evidence>
<feature type="transmembrane region" description="Helical" evidence="7">
    <location>
        <begin position="83"/>
        <end position="100"/>
    </location>
</feature>
<dbReference type="PANTHER" id="PTHR42682">
    <property type="entry name" value="HYDROGENASE-4 COMPONENT F"/>
    <property type="match status" value="1"/>
</dbReference>
<feature type="transmembrane region" description="Helical" evidence="7">
    <location>
        <begin position="206"/>
        <end position="225"/>
    </location>
</feature>
<feature type="transmembrane region" description="Helical" evidence="7">
    <location>
        <begin position="402"/>
        <end position="428"/>
    </location>
</feature>
<dbReference type="GeneID" id="25401436"/>